<comment type="caution">
    <text evidence="2">The sequence shown here is derived from an EMBL/GenBank/DDBJ whole genome shotgun (WGS) entry which is preliminary data.</text>
</comment>
<organism evidence="2 3">
    <name type="scientific">Streptomyces yunnanensis</name>
    <dbReference type="NCBI Taxonomy" id="156453"/>
    <lineage>
        <taxon>Bacteria</taxon>
        <taxon>Bacillati</taxon>
        <taxon>Actinomycetota</taxon>
        <taxon>Actinomycetes</taxon>
        <taxon>Kitasatosporales</taxon>
        <taxon>Streptomycetaceae</taxon>
        <taxon>Streptomyces</taxon>
    </lineage>
</organism>
<accession>A0A9X8QYJ6</accession>
<dbReference type="RefSeq" id="WP_073448049.1">
    <property type="nucleotide sequence ID" value="NZ_FRBK01000019.1"/>
</dbReference>
<dbReference type="InterPro" id="IPR002725">
    <property type="entry name" value="YgjP-like_metallopeptidase"/>
</dbReference>
<dbReference type="AlphaFoldDB" id="A0A9X8QYJ6"/>
<evidence type="ECO:0000259" key="1">
    <source>
        <dbReference type="Pfam" id="PF01863"/>
    </source>
</evidence>
<feature type="domain" description="YgjP-like metallopeptidase" evidence="1">
    <location>
        <begin position="24"/>
        <end position="198"/>
    </location>
</feature>
<gene>
    <name evidence="2" type="ORF">SAMN05216268_119117</name>
</gene>
<dbReference type="Proteomes" id="UP000184388">
    <property type="component" value="Unassembled WGS sequence"/>
</dbReference>
<protein>
    <submittedName>
        <fullName evidence="2">Predicted metal-dependent hydrolase</fullName>
    </submittedName>
</protein>
<name>A0A9X8QYJ6_9ACTN</name>
<keyword evidence="2" id="KW-0378">Hydrolase</keyword>
<dbReference type="EMBL" id="FRBK01000019">
    <property type="protein sequence ID" value="SHN09049.1"/>
    <property type="molecule type" value="Genomic_DNA"/>
</dbReference>
<evidence type="ECO:0000313" key="3">
    <source>
        <dbReference type="Proteomes" id="UP000184388"/>
    </source>
</evidence>
<sequence>MATTDRTIRVGTTNVTIRTSNRTTLGITVTQHGNVIVHGPPTTTDADATDLVNRRCSWIYRQLAHLAKTAPHAPLKELVPGTGFDVLGRRHRLRIVPDSNQNEPLIQLRGTPTGSWLHMRHSTSLKTDEARRTLINLYVDSGREWLEVNLPQIAANTIDRNLAATFSTRMRTTWTRHHTSRGLTLHWATAQLHPHLLRELIHRTLNLHTVANTHDLNNALRTLWLGRLTPPENTHPRTHFTSTTSGHCPDCSAPPGTFHADRCDIARCAHTGLQRAHCHPGNTCNTIWTGQIPGQAECTEYGFYCRPAPGGYEPCNADDPDAMHDFNRLYRKCRWDRAAQRMSLRPDT</sequence>
<reference evidence="3" key="1">
    <citation type="submission" date="2016-11" db="EMBL/GenBank/DDBJ databases">
        <authorList>
            <person name="Jaros S."/>
            <person name="Januszkiewicz K."/>
            <person name="Wedrychowicz H."/>
        </authorList>
    </citation>
    <scope>NUCLEOTIDE SEQUENCE [LARGE SCALE GENOMIC DNA]</scope>
    <source>
        <strain evidence="3">CGMCC 4.3555</strain>
    </source>
</reference>
<evidence type="ECO:0000313" key="2">
    <source>
        <dbReference type="EMBL" id="SHN09049.1"/>
    </source>
</evidence>
<proteinExistence type="predicted"/>
<dbReference type="GO" id="GO:0016787">
    <property type="term" value="F:hydrolase activity"/>
    <property type="evidence" value="ECO:0007669"/>
    <property type="project" value="UniProtKB-KW"/>
</dbReference>
<dbReference type="Pfam" id="PF01863">
    <property type="entry name" value="YgjP-like"/>
    <property type="match status" value="1"/>
</dbReference>